<comment type="caution">
    <text evidence="2">The sequence shown here is derived from an EMBL/GenBank/DDBJ whole genome shotgun (WGS) entry which is preliminary data.</text>
</comment>
<keyword evidence="3" id="KW-1185">Reference proteome</keyword>
<evidence type="ECO:0000313" key="3">
    <source>
        <dbReference type="Proteomes" id="UP000597444"/>
    </source>
</evidence>
<proteinExistence type="predicted"/>
<accession>A0A8J3IWM0</accession>
<sequence length="81" mass="8505">MGSEPGSPITAGEQANGGDLFTEADGGSRPRLHKGWQPFCKDFPFTVGVATGELTNSEKKLDETTNTRCVSQGAAIMTMNG</sequence>
<gene>
    <name evidence="2" type="ORF">KSF_099080</name>
</gene>
<name>A0A8J3IWM0_9CHLR</name>
<evidence type="ECO:0000256" key="1">
    <source>
        <dbReference type="SAM" id="MobiDB-lite"/>
    </source>
</evidence>
<dbReference type="Proteomes" id="UP000597444">
    <property type="component" value="Unassembled WGS sequence"/>
</dbReference>
<dbReference type="EMBL" id="BNJK01000002">
    <property type="protein sequence ID" value="GHO99860.1"/>
    <property type="molecule type" value="Genomic_DNA"/>
</dbReference>
<evidence type="ECO:0000313" key="2">
    <source>
        <dbReference type="EMBL" id="GHO99860.1"/>
    </source>
</evidence>
<reference evidence="2" key="1">
    <citation type="submission" date="2020-10" db="EMBL/GenBank/DDBJ databases">
        <title>Taxonomic study of unclassified bacteria belonging to the class Ktedonobacteria.</title>
        <authorList>
            <person name="Yabe S."/>
            <person name="Wang C.M."/>
            <person name="Zheng Y."/>
            <person name="Sakai Y."/>
            <person name="Cavaletti L."/>
            <person name="Monciardini P."/>
            <person name="Donadio S."/>
        </authorList>
    </citation>
    <scope>NUCLEOTIDE SEQUENCE</scope>
    <source>
        <strain evidence="2">ID150040</strain>
    </source>
</reference>
<organism evidence="2 3">
    <name type="scientific">Reticulibacter mediterranei</name>
    <dbReference type="NCBI Taxonomy" id="2778369"/>
    <lineage>
        <taxon>Bacteria</taxon>
        <taxon>Bacillati</taxon>
        <taxon>Chloroflexota</taxon>
        <taxon>Ktedonobacteria</taxon>
        <taxon>Ktedonobacterales</taxon>
        <taxon>Reticulibacteraceae</taxon>
        <taxon>Reticulibacter</taxon>
    </lineage>
</organism>
<feature type="region of interest" description="Disordered" evidence="1">
    <location>
        <begin position="1"/>
        <end position="32"/>
    </location>
</feature>
<protein>
    <submittedName>
        <fullName evidence="2">Uncharacterized protein</fullName>
    </submittedName>
</protein>
<dbReference type="AlphaFoldDB" id="A0A8J3IWM0"/>